<evidence type="ECO:0000256" key="1">
    <source>
        <dbReference type="SAM" id="MobiDB-lite"/>
    </source>
</evidence>
<feature type="region of interest" description="Disordered" evidence="1">
    <location>
        <begin position="1"/>
        <end position="50"/>
    </location>
</feature>
<dbReference type="EMBL" id="JAGPNK010000022">
    <property type="protein sequence ID" value="KAH7304548.1"/>
    <property type="molecule type" value="Genomic_DNA"/>
</dbReference>
<evidence type="ECO:0000313" key="2">
    <source>
        <dbReference type="EMBL" id="KAH7304548.1"/>
    </source>
</evidence>
<evidence type="ECO:0000313" key="3">
    <source>
        <dbReference type="Proteomes" id="UP000813444"/>
    </source>
</evidence>
<name>A0A8K0SJ31_9HYPO</name>
<feature type="non-terminal residue" evidence="2">
    <location>
        <position position="1"/>
    </location>
</feature>
<reference evidence="2" key="1">
    <citation type="journal article" date="2021" name="Nat. Commun.">
        <title>Genetic determinants of endophytism in the Arabidopsis root mycobiome.</title>
        <authorList>
            <person name="Mesny F."/>
            <person name="Miyauchi S."/>
            <person name="Thiergart T."/>
            <person name="Pickel B."/>
            <person name="Atanasova L."/>
            <person name="Karlsson M."/>
            <person name="Huettel B."/>
            <person name="Barry K.W."/>
            <person name="Haridas S."/>
            <person name="Chen C."/>
            <person name="Bauer D."/>
            <person name="Andreopoulos W."/>
            <person name="Pangilinan J."/>
            <person name="LaButti K."/>
            <person name="Riley R."/>
            <person name="Lipzen A."/>
            <person name="Clum A."/>
            <person name="Drula E."/>
            <person name="Henrissat B."/>
            <person name="Kohler A."/>
            <person name="Grigoriev I.V."/>
            <person name="Martin F.M."/>
            <person name="Hacquard S."/>
        </authorList>
    </citation>
    <scope>NUCLEOTIDE SEQUENCE</scope>
    <source>
        <strain evidence="2">MPI-CAGE-CH-0235</strain>
    </source>
</reference>
<keyword evidence="3" id="KW-1185">Reference proteome</keyword>
<proteinExistence type="predicted"/>
<dbReference type="Proteomes" id="UP000813444">
    <property type="component" value="Unassembled WGS sequence"/>
</dbReference>
<protein>
    <submittedName>
        <fullName evidence="2">Uncharacterized protein</fullName>
    </submittedName>
</protein>
<gene>
    <name evidence="2" type="ORF">B0I35DRAFT_444999</name>
</gene>
<sequence length="50" mass="5239">PMERGREAFSAGDGDSQDKAWNGPSLHTDKHGQSCINILKAGPMGGGREA</sequence>
<dbReference type="AlphaFoldDB" id="A0A8K0SJ31"/>
<organism evidence="2 3">
    <name type="scientific">Stachybotrys elegans</name>
    <dbReference type="NCBI Taxonomy" id="80388"/>
    <lineage>
        <taxon>Eukaryota</taxon>
        <taxon>Fungi</taxon>
        <taxon>Dikarya</taxon>
        <taxon>Ascomycota</taxon>
        <taxon>Pezizomycotina</taxon>
        <taxon>Sordariomycetes</taxon>
        <taxon>Hypocreomycetidae</taxon>
        <taxon>Hypocreales</taxon>
        <taxon>Stachybotryaceae</taxon>
        <taxon>Stachybotrys</taxon>
    </lineage>
</organism>
<comment type="caution">
    <text evidence="2">The sequence shown here is derived from an EMBL/GenBank/DDBJ whole genome shotgun (WGS) entry which is preliminary data.</text>
</comment>
<accession>A0A8K0SJ31</accession>